<name>A0A5N6WW16_9EURO</name>
<organism evidence="6 7">
    <name type="scientific">Aspergillus sergii</name>
    <dbReference type="NCBI Taxonomy" id="1034303"/>
    <lineage>
        <taxon>Eukaryota</taxon>
        <taxon>Fungi</taxon>
        <taxon>Dikarya</taxon>
        <taxon>Ascomycota</taxon>
        <taxon>Pezizomycotina</taxon>
        <taxon>Eurotiomycetes</taxon>
        <taxon>Eurotiomycetidae</taxon>
        <taxon>Eurotiales</taxon>
        <taxon>Aspergillaceae</taxon>
        <taxon>Aspergillus</taxon>
        <taxon>Aspergillus subgen. Circumdati</taxon>
    </lineage>
</organism>
<feature type="domain" description="LysM" evidence="5">
    <location>
        <begin position="140"/>
        <end position="186"/>
    </location>
</feature>
<dbReference type="InterPro" id="IPR036779">
    <property type="entry name" value="LysM_dom_sf"/>
</dbReference>
<sequence length="364" mass="37850">MKLSKLSLSLLAPVLAGAYLVTPPGTVAPDTTDGCSKWVEYSSGLTCSYIENLYGMTEAEFEAWNPIVTELGDGCSLISSLYYCVQVNYTVLIASSFNLYTSTSISSSIKPLSSVASTASSSATSTPTPYETGIVHDCDAFHYVVAGDTCASIASTAGITTTLFETWNPNVGSGCSDLGVDYYVCVGIVGSTASTTTTQTATTLVTSTSTGNGVTTPAPFESAMVSNCDKFYYVVDGDSCASIASAAGISLTDLDTWNPLVNSDCSGLWLNYYDCVGIIGRATSTTASISSTTTSSGNGVTTPTPYETGMVDDCTEFHMVVNSDGCTSIADAADITITELEAWNLAIGSNCSSLWLGYYVCIGV</sequence>
<accession>A0A5N6WW16</accession>
<dbReference type="GO" id="GO:0008061">
    <property type="term" value="F:chitin binding"/>
    <property type="evidence" value="ECO:0007669"/>
    <property type="project" value="UniProtKB-KW"/>
</dbReference>
<dbReference type="AlphaFoldDB" id="A0A5N6WW16"/>
<feature type="signal peptide" evidence="4">
    <location>
        <begin position="1"/>
        <end position="18"/>
    </location>
</feature>
<feature type="domain" description="LysM" evidence="5">
    <location>
        <begin position="316"/>
        <end position="362"/>
    </location>
</feature>
<dbReference type="EMBL" id="ML741822">
    <property type="protein sequence ID" value="KAE8324059.1"/>
    <property type="molecule type" value="Genomic_DNA"/>
</dbReference>
<keyword evidence="2 4" id="KW-0732">Signal</keyword>
<evidence type="ECO:0000313" key="7">
    <source>
        <dbReference type="Proteomes" id="UP000325945"/>
    </source>
</evidence>
<evidence type="ECO:0000256" key="3">
    <source>
        <dbReference type="ARBA" id="ARBA00023026"/>
    </source>
</evidence>
<reference evidence="7" key="1">
    <citation type="submission" date="2019-04" db="EMBL/GenBank/DDBJ databases">
        <title>Friends and foes A comparative genomics studyof 23 Aspergillus species from section Flavi.</title>
        <authorList>
            <consortium name="DOE Joint Genome Institute"/>
            <person name="Kjaerbolling I."/>
            <person name="Vesth T."/>
            <person name="Frisvad J.C."/>
            <person name="Nybo J.L."/>
            <person name="Theobald S."/>
            <person name="Kildgaard S."/>
            <person name="Isbrandt T."/>
            <person name="Kuo A."/>
            <person name="Sato A."/>
            <person name="Lyhne E.K."/>
            <person name="Kogle M.E."/>
            <person name="Wiebenga A."/>
            <person name="Kun R.S."/>
            <person name="Lubbers R.J."/>
            <person name="Makela M.R."/>
            <person name="Barry K."/>
            <person name="Chovatia M."/>
            <person name="Clum A."/>
            <person name="Daum C."/>
            <person name="Haridas S."/>
            <person name="He G."/>
            <person name="LaButti K."/>
            <person name="Lipzen A."/>
            <person name="Mondo S."/>
            <person name="Riley R."/>
            <person name="Salamov A."/>
            <person name="Simmons B.A."/>
            <person name="Magnuson J.K."/>
            <person name="Henrissat B."/>
            <person name="Mortensen U.H."/>
            <person name="Larsen T.O."/>
            <person name="Devries R.P."/>
            <person name="Grigoriev I.V."/>
            <person name="Machida M."/>
            <person name="Baker S.E."/>
            <person name="Andersen M.R."/>
        </authorList>
    </citation>
    <scope>NUCLEOTIDE SEQUENCE [LARGE SCALE GENOMIC DNA]</scope>
    <source>
        <strain evidence="7">CBS 130017</strain>
    </source>
</reference>
<dbReference type="InterPro" id="IPR052210">
    <property type="entry name" value="LysM1-like"/>
</dbReference>
<keyword evidence="3" id="KW-0843">Virulence</keyword>
<proteinExistence type="predicted"/>
<evidence type="ECO:0000259" key="5">
    <source>
        <dbReference type="PROSITE" id="PS51782"/>
    </source>
</evidence>
<dbReference type="SUPFAM" id="SSF54106">
    <property type="entry name" value="LysM domain"/>
    <property type="match status" value="3"/>
</dbReference>
<dbReference type="PANTHER" id="PTHR34997">
    <property type="entry name" value="AM15"/>
    <property type="match status" value="1"/>
</dbReference>
<dbReference type="SMART" id="SM00257">
    <property type="entry name" value="LysM"/>
    <property type="match status" value="3"/>
</dbReference>
<feature type="domain" description="LysM" evidence="5">
    <location>
        <begin position="230"/>
        <end position="276"/>
    </location>
</feature>
<keyword evidence="1" id="KW-0147">Chitin-binding</keyword>
<dbReference type="Gene3D" id="3.10.350.10">
    <property type="entry name" value="LysM domain"/>
    <property type="match status" value="4"/>
</dbReference>
<keyword evidence="7" id="KW-1185">Reference proteome</keyword>
<dbReference type="Pfam" id="PF01476">
    <property type="entry name" value="LysM"/>
    <property type="match status" value="3"/>
</dbReference>
<dbReference type="PANTHER" id="PTHR34997:SF2">
    <property type="entry name" value="LYSM DOMAIN-CONTAINING PROTEIN-RELATED"/>
    <property type="match status" value="1"/>
</dbReference>
<gene>
    <name evidence="6" type="ORF">BDV39DRAFT_217404</name>
</gene>
<evidence type="ECO:0000256" key="2">
    <source>
        <dbReference type="ARBA" id="ARBA00022729"/>
    </source>
</evidence>
<feature type="chain" id="PRO_5024799666" description="LysM domain-containing protein" evidence="4">
    <location>
        <begin position="19"/>
        <end position="364"/>
    </location>
</feature>
<dbReference type="PROSITE" id="PS51782">
    <property type="entry name" value="LYSM"/>
    <property type="match status" value="3"/>
</dbReference>
<evidence type="ECO:0000256" key="1">
    <source>
        <dbReference type="ARBA" id="ARBA00022669"/>
    </source>
</evidence>
<dbReference type="CDD" id="cd00118">
    <property type="entry name" value="LysM"/>
    <property type="match status" value="3"/>
</dbReference>
<dbReference type="InterPro" id="IPR018392">
    <property type="entry name" value="LysM"/>
</dbReference>
<evidence type="ECO:0000256" key="4">
    <source>
        <dbReference type="SAM" id="SignalP"/>
    </source>
</evidence>
<dbReference type="Proteomes" id="UP000325945">
    <property type="component" value="Unassembled WGS sequence"/>
</dbReference>
<protein>
    <recommendedName>
        <fullName evidence="5">LysM domain-containing protein</fullName>
    </recommendedName>
</protein>
<evidence type="ECO:0000313" key="6">
    <source>
        <dbReference type="EMBL" id="KAE8324059.1"/>
    </source>
</evidence>